<keyword evidence="13" id="KW-0234">DNA repair</keyword>
<keyword evidence="9" id="KW-0067">ATP-binding</keyword>
<dbReference type="FunFam" id="2.40.290.10:FF:000005">
    <property type="entry name" value="X-ray repair cross-complementing protein 5"/>
    <property type="match status" value="1"/>
</dbReference>
<dbReference type="Pfam" id="PF03730">
    <property type="entry name" value="Ku_C"/>
    <property type="match status" value="1"/>
</dbReference>
<feature type="region of interest" description="Disordered" evidence="17">
    <location>
        <begin position="125"/>
        <end position="173"/>
    </location>
</feature>
<evidence type="ECO:0000256" key="12">
    <source>
        <dbReference type="ARBA" id="ARBA00023172"/>
    </source>
</evidence>
<dbReference type="GO" id="GO:0003690">
    <property type="term" value="F:double-stranded DNA binding"/>
    <property type="evidence" value="ECO:0007669"/>
    <property type="project" value="TreeGrafter"/>
</dbReference>
<feature type="region of interest" description="Disordered" evidence="17">
    <location>
        <begin position="720"/>
        <end position="740"/>
    </location>
</feature>
<keyword evidence="10" id="KW-0832">Ubl conjugation</keyword>
<feature type="region of interest" description="Disordered" evidence="17">
    <location>
        <begin position="860"/>
        <end position="901"/>
    </location>
</feature>
<dbReference type="SUPFAM" id="SSF101420">
    <property type="entry name" value="C-terminal domain of Ku80"/>
    <property type="match status" value="1"/>
</dbReference>
<dbReference type="Gene3D" id="3.40.50.410">
    <property type="entry name" value="von Willebrand factor, type A domain"/>
    <property type="match status" value="1"/>
</dbReference>
<reference evidence="19" key="1">
    <citation type="submission" date="2025-08" db="UniProtKB">
        <authorList>
            <consortium name="Ensembl"/>
        </authorList>
    </citation>
    <scope>IDENTIFICATION</scope>
</reference>
<feature type="domain" description="VWFA" evidence="18">
    <location>
        <begin position="180"/>
        <end position="332"/>
    </location>
</feature>
<dbReference type="OMA" id="WAMQYVW"/>
<dbReference type="CDD" id="cd01458">
    <property type="entry name" value="vWA_ku"/>
    <property type="match status" value="1"/>
</dbReference>
<evidence type="ECO:0000256" key="6">
    <source>
        <dbReference type="ARBA" id="ARBA00022763"/>
    </source>
</evidence>
<dbReference type="FunFam" id="3.40.50.410:FF:000055">
    <property type="entry name" value="X-ray repair cross-complementing protein 5"/>
    <property type="match status" value="1"/>
</dbReference>
<dbReference type="GO" id="GO:0003684">
    <property type="term" value="F:damaged DNA binding"/>
    <property type="evidence" value="ECO:0007669"/>
    <property type="project" value="InterPro"/>
</dbReference>
<dbReference type="Pfam" id="PF08785">
    <property type="entry name" value="Ku_PK_bind"/>
    <property type="match status" value="1"/>
</dbReference>
<evidence type="ECO:0000313" key="19">
    <source>
        <dbReference type="Ensembl" id="ENSFTIP00000017507.1"/>
    </source>
</evidence>
<feature type="compositionally biased region" description="Low complexity" evidence="17">
    <location>
        <begin position="125"/>
        <end position="136"/>
    </location>
</feature>
<keyword evidence="12" id="KW-0233">DNA recombination</keyword>
<reference evidence="19" key="2">
    <citation type="submission" date="2025-09" db="UniProtKB">
        <authorList>
            <consortium name="Ensembl"/>
        </authorList>
    </citation>
    <scope>IDENTIFICATION</scope>
</reference>
<protein>
    <recommendedName>
        <fullName evidence="15">X-ray repair cross-complementing protein 5</fullName>
    </recommendedName>
    <alternativeName>
        <fullName evidence="16">Ku80</fullName>
    </alternativeName>
</protein>
<dbReference type="GO" id="GO:0006303">
    <property type="term" value="P:double-strand break repair via nonhomologous end joining"/>
    <property type="evidence" value="ECO:0007669"/>
    <property type="project" value="InterPro"/>
</dbReference>
<evidence type="ECO:0000256" key="3">
    <source>
        <dbReference type="ARBA" id="ARBA00007726"/>
    </source>
</evidence>
<evidence type="ECO:0000256" key="2">
    <source>
        <dbReference type="ARBA" id="ARBA00004286"/>
    </source>
</evidence>
<dbReference type="Proteomes" id="UP000694562">
    <property type="component" value="Unplaced"/>
</dbReference>
<comment type="similarity">
    <text evidence="3">Belongs to the ku80 family.</text>
</comment>
<dbReference type="SUPFAM" id="SSF53300">
    <property type="entry name" value="vWA-like"/>
    <property type="match status" value="1"/>
</dbReference>
<dbReference type="SMART" id="SM00559">
    <property type="entry name" value="Ku78"/>
    <property type="match status" value="1"/>
</dbReference>
<organism evidence="19 20">
    <name type="scientific">Falco tinnunculus</name>
    <name type="common">Common kestrel</name>
    <dbReference type="NCBI Taxonomy" id="100819"/>
    <lineage>
        <taxon>Eukaryota</taxon>
        <taxon>Metazoa</taxon>
        <taxon>Chordata</taxon>
        <taxon>Craniata</taxon>
        <taxon>Vertebrata</taxon>
        <taxon>Euteleostomi</taxon>
        <taxon>Archelosauria</taxon>
        <taxon>Archosauria</taxon>
        <taxon>Dinosauria</taxon>
        <taxon>Saurischia</taxon>
        <taxon>Theropoda</taxon>
        <taxon>Coelurosauria</taxon>
        <taxon>Aves</taxon>
        <taxon>Neognathae</taxon>
        <taxon>Neoaves</taxon>
        <taxon>Telluraves</taxon>
        <taxon>Australaves</taxon>
        <taxon>Falconiformes</taxon>
        <taxon>Falconidae</taxon>
        <taxon>Falco</taxon>
    </lineage>
</organism>
<evidence type="ECO:0000256" key="16">
    <source>
        <dbReference type="ARBA" id="ARBA00078350"/>
    </source>
</evidence>
<dbReference type="InterPro" id="IPR005161">
    <property type="entry name" value="Ku_N"/>
</dbReference>
<keyword evidence="11" id="KW-0238">DNA-binding</keyword>
<dbReference type="Pfam" id="PF02735">
    <property type="entry name" value="Ku"/>
    <property type="match status" value="1"/>
</dbReference>
<evidence type="ECO:0000256" key="13">
    <source>
        <dbReference type="ARBA" id="ARBA00023204"/>
    </source>
</evidence>
<keyword evidence="14" id="KW-0539">Nucleus</keyword>
<evidence type="ECO:0000256" key="1">
    <source>
        <dbReference type="ARBA" id="ARBA00004123"/>
    </source>
</evidence>
<dbReference type="GO" id="GO:0003678">
    <property type="term" value="F:DNA helicase activity"/>
    <property type="evidence" value="ECO:0007669"/>
    <property type="project" value="InterPro"/>
</dbReference>
<dbReference type="InterPro" id="IPR006164">
    <property type="entry name" value="DNA_bd_Ku70/Ku80"/>
</dbReference>
<feature type="compositionally biased region" description="Basic and acidic residues" evidence="17">
    <location>
        <begin position="870"/>
        <end position="883"/>
    </location>
</feature>
<evidence type="ECO:0000256" key="4">
    <source>
        <dbReference type="ARBA" id="ARBA00022454"/>
    </source>
</evidence>
<dbReference type="OrthoDB" id="30826at2759"/>
<dbReference type="PANTHER" id="PTHR12604:SF4">
    <property type="entry name" value="X-RAY REPAIR CROSS-COMPLEMENTING PROTEIN 5"/>
    <property type="match status" value="1"/>
</dbReference>
<dbReference type="InterPro" id="IPR036494">
    <property type="entry name" value="Ku_C_sf"/>
</dbReference>
<evidence type="ECO:0000256" key="5">
    <source>
        <dbReference type="ARBA" id="ARBA00022741"/>
    </source>
</evidence>
<keyword evidence="5" id="KW-0547">Nucleotide-binding</keyword>
<keyword evidence="20" id="KW-1185">Reference proteome</keyword>
<evidence type="ECO:0000256" key="7">
    <source>
        <dbReference type="ARBA" id="ARBA00022801"/>
    </source>
</evidence>
<dbReference type="FunFam" id="1.10.1600.10:FF:000002">
    <property type="entry name" value="X-ray repair cross-complementing protein 5"/>
    <property type="match status" value="1"/>
</dbReference>
<dbReference type="AlphaFoldDB" id="A0A8C4XRV3"/>
<feature type="compositionally biased region" description="Acidic residues" evidence="17">
    <location>
        <begin position="890"/>
        <end position="901"/>
    </location>
</feature>
<dbReference type="PROSITE" id="PS50234">
    <property type="entry name" value="VWFA"/>
    <property type="match status" value="1"/>
</dbReference>
<keyword evidence="8" id="KW-0347">Helicase</keyword>
<keyword evidence="7" id="KW-0378">Hydrolase</keyword>
<dbReference type="GO" id="GO:0016787">
    <property type="term" value="F:hydrolase activity"/>
    <property type="evidence" value="ECO:0007669"/>
    <property type="project" value="UniProtKB-KW"/>
</dbReference>
<dbReference type="GO" id="GO:0006310">
    <property type="term" value="P:DNA recombination"/>
    <property type="evidence" value="ECO:0007669"/>
    <property type="project" value="UniProtKB-KW"/>
</dbReference>
<evidence type="ECO:0000256" key="17">
    <source>
        <dbReference type="SAM" id="MobiDB-lite"/>
    </source>
</evidence>
<dbReference type="InterPro" id="IPR016194">
    <property type="entry name" value="SPOC-like_C_dom_sf"/>
</dbReference>
<evidence type="ECO:0000259" key="18">
    <source>
        <dbReference type="PROSITE" id="PS50234"/>
    </source>
</evidence>
<dbReference type="GO" id="GO:0043564">
    <property type="term" value="C:Ku70:Ku80 complex"/>
    <property type="evidence" value="ECO:0007669"/>
    <property type="project" value="InterPro"/>
</dbReference>
<dbReference type="InterPro" id="IPR002035">
    <property type="entry name" value="VWF_A"/>
</dbReference>
<dbReference type="InterPro" id="IPR036465">
    <property type="entry name" value="vWFA_dom_sf"/>
</dbReference>
<feature type="compositionally biased region" description="Low complexity" evidence="17">
    <location>
        <begin position="1"/>
        <end position="15"/>
    </location>
</feature>
<evidence type="ECO:0000256" key="14">
    <source>
        <dbReference type="ARBA" id="ARBA00023242"/>
    </source>
</evidence>
<evidence type="ECO:0000313" key="20">
    <source>
        <dbReference type="Proteomes" id="UP000694562"/>
    </source>
</evidence>
<keyword evidence="4" id="KW-0158">Chromosome</keyword>
<accession>A0A8C4XRV3</accession>
<evidence type="ECO:0000256" key="10">
    <source>
        <dbReference type="ARBA" id="ARBA00022843"/>
    </source>
</evidence>
<dbReference type="Gene3D" id="1.25.40.240">
    <property type="entry name" value="Ku, C-terminal domain"/>
    <property type="match status" value="1"/>
</dbReference>
<sequence>MAAPAPETRPAAASPQGPQPTQTRLAVAHALRTHYGQNRRYRRTHEMWHSESGWGYGLQRKMRGLRHISLPPHSAGPQPAQLLSAAGPGLTRGRVPSWCPAAETLWGQAQPSQPLRTSPALRLVPPAPPRGGAAPPAEREAALPCSRGDWDRTGGGAGRSAERGAPRPGTSEMARGGKVAIVLCLDVGFTMSSSAPGEESSLEQAKKIMMKFVQRQVFAESKDEVAVVLFGTDGTRNNLASGDQYQNITVHRSLMLPDFDLLEDIQDVIKPGSEQADFLDAIIVCMDLLQKETIGKKYEKRHIELFTDLSSPVSEDQLEIIIANLKKTGISLQFFLPFPADVDGGGDTSAYVRSHVHRNFFPRKALTKQQKEGIDVVRKLMHTLDQEGGLEEIYTFSESLERLSMFKKMERRPMAWPCQLTIGSNLSIRIVAYKSVTEEKVKKIWTVVDAKTLRKDDVQKETVYCLNDDDETEVQKEDTIQGFRYGSDIVPFSKEDEEQMKYKTEAKCFSVLGFSRSSQIQRHYYMGNQVLKVFAAKDDENAAVAFSALVHALNELKVVAIVRYAYDRRSNPQIGVAFPYIKDAYECLIYVQLPYMEDLRQYIFSSLKNNKKCIPTADQLSAVDSLIDSMNLVCEDDDGETFEDLFKPSKIPNPHFQRLYQCLQHKAFHPNEPLPPIEQRLLEMLEMPCVVKERCQAPLEKVRALFPLKEVVKKKEEKTAQDIFKDNSEDGPNPKKPKIEDEEGSFTIIKLAEGNITSVGSVKPAEDFRILVRQKNANFEDVSRQLINRIDQFLENKGSQYYMKGINCIRVFREEAMKLSKVKCFNDFLQALKSKVEDKSLADFWEIMIQDRISLITKDEAEESSVTTEEAEKFLAPKEKKNETLPPTDDGGDVDDLLDMM</sequence>
<proteinExistence type="inferred from homology"/>
<name>A0A8C4XRV3_FALTI</name>
<dbReference type="PANTHER" id="PTHR12604">
    <property type="entry name" value="KU AUTOANTIGEN DNA HELICASE"/>
    <property type="match status" value="1"/>
</dbReference>
<evidence type="ECO:0000256" key="11">
    <source>
        <dbReference type="ARBA" id="ARBA00023125"/>
    </source>
</evidence>
<dbReference type="InterPro" id="IPR005160">
    <property type="entry name" value="Ku_C"/>
</dbReference>
<dbReference type="SUPFAM" id="SSF100939">
    <property type="entry name" value="SPOC domain-like"/>
    <property type="match status" value="1"/>
</dbReference>
<dbReference type="InterPro" id="IPR024193">
    <property type="entry name" value="Ku80"/>
</dbReference>
<dbReference type="CDD" id="cd00873">
    <property type="entry name" value="KU80"/>
    <property type="match status" value="1"/>
</dbReference>
<keyword evidence="6" id="KW-0227">DNA damage</keyword>
<dbReference type="GO" id="GO:0005524">
    <property type="term" value="F:ATP binding"/>
    <property type="evidence" value="ECO:0007669"/>
    <property type="project" value="UniProtKB-KW"/>
</dbReference>
<dbReference type="GO" id="GO:0005737">
    <property type="term" value="C:cytoplasm"/>
    <property type="evidence" value="ECO:0007669"/>
    <property type="project" value="UniProtKB-ARBA"/>
</dbReference>
<evidence type="ECO:0000256" key="8">
    <source>
        <dbReference type="ARBA" id="ARBA00022806"/>
    </source>
</evidence>
<dbReference type="Gene3D" id="2.40.290.10">
    <property type="match status" value="1"/>
</dbReference>
<dbReference type="InterPro" id="IPR014893">
    <property type="entry name" value="Ku_PK_bind"/>
</dbReference>
<dbReference type="GO" id="GO:0000723">
    <property type="term" value="P:telomere maintenance"/>
    <property type="evidence" value="ECO:0007669"/>
    <property type="project" value="InterPro"/>
</dbReference>
<dbReference type="Ensembl" id="ENSFTIT00000018242.1">
    <property type="protein sequence ID" value="ENSFTIP00000017507.1"/>
    <property type="gene ID" value="ENSFTIG00000011593.1"/>
</dbReference>
<evidence type="ECO:0000256" key="15">
    <source>
        <dbReference type="ARBA" id="ARBA00071961"/>
    </source>
</evidence>
<dbReference type="GO" id="GO:0005694">
    <property type="term" value="C:chromosome"/>
    <property type="evidence" value="ECO:0007669"/>
    <property type="project" value="UniProtKB-SubCell"/>
</dbReference>
<evidence type="ECO:0000256" key="9">
    <source>
        <dbReference type="ARBA" id="ARBA00022840"/>
    </source>
</evidence>
<dbReference type="FunFam" id="1.25.40.240:FF:000001">
    <property type="entry name" value="X-ray repair cross-complementing protein 5"/>
    <property type="match status" value="1"/>
</dbReference>
<dbReference type="GO" id="GO:0042162">
    <property type="term" value="F:telomeric DNA binding"/>
    <property type="evidence" value="ECO:0007669"/>
    <property type="project" value="InterPro"/>
</dbReference>
<feature type="region of interest" description="Disordered" evidence="17">
    <location>
        <begin position="1"/>
        <end position="22"/>
    </location>
</feature>
<dbReference type="Pfam" id="PF03731">
    <property type="entry name" value="Ku_N"/>
    <property type="match status" value="1"/>
</dbReference>
<comment type="subcellular location">
    <subcellularLocation>
        <location evidence="2">Chromosome</location>
    </subcellularLocation>
    <subcellularLocation>
        <location evidence="1">Nucleus</location>
    </subcellularLocation>
</comment>
<dbReference type="Gene3D" id="1.10.1600.10">
    <property type="match status" value="1"/>
</dbReference>